<evidence type="ECO:0000313" key="6">
    <source>
        <dbReference type="EMBL" id="MFC7381365.1"/>
    </source>
</evidence>
<dbReference type="Pfam" id="PF14257">
    <property type="entry name" value="DUF4349"/>
    <property type="match status" value="1"/>
</dbReference>
<feature type="region of interest" description="Disordered" evidence="2">
    <location>
        <begin position="32"/>
        <end position="76"/>
    </location>
</feature>
<feature type="transmembrane region" description="Helical" evidence="3">
    <location>
        <begin position="267"/>
        <end position="290"/>
    </location>
</feature>
<reference evidence="7" key="1">
    <citation type="journal article" date="2019" name="Int. J. Syst. Evol. Microbiol.">
        <title>The Global Catalogue of Microorganisms (GCM) 10K type strain sequencing project: providing services to taxonomists for standard genome sequencing and annotation.</title>
        <authorList>
            <consortium name="The Broad Institute Genomics Platform"/>
            <consortium name="The Broad Institute Genome Sequencing Center for Infectious Disease"/>
            <person name="Wu L."/>
            <person name="Ma J."/>
        </authorList>
    </citation>
    <scope>NUCLEOTIDE SEQUENCE [LARGE SCALE GENOMIC DNA]</scope>
    <source>
        <strain evidence="7">CECT 7649</strain>
    </source>
</reference>
<feature type="coiled-coil region" evidence="1">
    <location>
        <begin position="168"/>
        <end position="211"/>
    </location>
</feature>
<name>A0ABW2NYV0_9ACTN</name>
<evidence type="ECO:0000259" key="5">
    <source>
        <dbReference type="Pfam" id="PF14257"/>
    </source>
</evidence>
<dbReference type="RefSeq" id="WP_380824274.1">
    <property type="nucleotide sequence ID" value="NZ_JBHTCG010000002.1"/>
</dbReference>
<keyword evidence="3" id="KW-1133">Transmembrane helix</keyword>
<evidence type="ECO:0000313" key="7">
    <source>
        <dbReference type="Proteomes" id="UP001596496"/>
    </source>
</evidence>
<feature type="domain" description="DUF4349" evidence="5">
    <location>
        <begin position="75"/>
        <end position="287"/>
    </location>
</feature>
<keyword evidence="3" id="KW-0472">Membrane</keyword>
<dbReference type="PROSITE" id="PS51257">
    <property type="entry name" value="PROKAR_LIPOPROTEIN"/>
    <property type="match status" value="1"/>
</dbReference>
<dbReference type="EMBL" id="JBHTCG010000002">
    <property type="protein sequence ID" value="MFC7381365.1"/>
    <property type="molecule type" value="Genomic_DNA"/>
</dbReference>
<feature type="compositionally biased region" description="Pro residues" evidence="2">
    <location>
        <begin position="310"/>
        <end position="320"/>
    </location>
</feature>
<gene>
    <name evidence="6" type="ORF">ACFQSB_04035</name>
</gene>
<evidence type="ECO:0000256" key="1">
    <source>
        <dbReference type="SAM" id="Coils"/>
    </source>
</evidence>
<protein>
    <submittedName>
        <fullName evidence="6">DUF4349 domain-containing protein</fullName>
    </submittedName>
</protein>
<accession>A0ABW2NYV0</accession>
<comment type="caution">
    <text evidence="6">The sequence shown here is derived from an EMBL/GenBank/DDBJ whole genome shotgun (WGS) entry which is preliminary data.</text>
</comment>
<dbReference type="InterPro" id="IPR025645">
    <property type="entry name" value="DUF4349"/>
</dbReference>
<evidence type="ECO:0000256" key="3">
    <source>
        <dbReference type="SAM" id="Phobius"/>
    </source>
</evidence>
<keyword evidence="7" id="KW-1185">Reference proteome</keyword>
<keyword evidence="4" id="KW-0732">Signal</keyword>
<keyword evidence="3" id="KW-0812">Transmembrane</keyword>
<feature type="signal peptide" evidence="4">
    <location>
        <begin position="1"/>
        <end position="22"/>
    </location>
</feature>
<evidence type="ECO:0000256" key="4">
    <source>
        <dbReference type="SAM" id="SignalP"/>
    </source>
</evidence>
<sequence length="388" mass="40638">MSRLRCRPALAAALAAAAFALSGCGGPASLSDEAGAPAVAPVQRDEGAAGQAGDSTKVTPQKAAPTPDAPQAGPRAIVYTGEMTVRVKDVTAATDTAKRIVAGAGGRLDGEQAAALARQDTSTLVFKIPPDHYATVTDRLGKELGTRVSLRLSTEDVTEEIADVGSRVKSAKAGLDQLRSLLKKAKNVSEVLKVEREISGREADLEALQARQRSLATRVADGTLTLHVEGPVRREPMVHRPKPQPPNFFTGLRSGWTTLKQTARVGLAVFGALLPWLAVLAVLWAAYVGARRGIRALRRGRGGDDGPGVAVPPTPHPGAPPEHALPGNPSSESQNSPERPEPPAPSETPETRERPEGEAPLADRPVWPFSGPVGQGHPPHSGEPGRLE</sequence>
<keyword evidence="1" id="KW-0175">Coiled coil</keyword>
<feature type="chain" id="PRO_5047383076" evidence="4">
    <location>
        <begin position="23"/>
        <end position="388"/>
    </location>
</feature>
<feature type="region of interest" description="Disordered" evidence="2">
    <location>
        <begin position="298"/>
        <end position="388"/>
    </location>
</feature>
<dbReference type="Proteomes" id="UP001596496">
    <property type="component" value="Unassembled WGS sequence"/>
</dbReference>
<evidence type="ECO:0000256" key="2">
    <source>
        <dbReference type="SAM" id="MobiDB-lite"/>
    </source>
</evidence>
<organism evidence="6 7">
    <name type="scientific">Sphaerisporangium rhizosphaerae</name>
    <dbReference type="NCBI Taxonomy" id="2269375"/>
    <lineage>
        <taxon>Bacteria</taxon>
        <taxon>Bacillati</taxon>
        <taxon>Actinomycetota</taxon>
        <taxon>Actinomycetes</taxon>
        <taxon>Streptosporangiales</taxon>
        <taxon>Streptosporangiaceae</taxon>
        <taxon>Sphaerisporangium</taxon>
    </lineage>
</organism>
<proteinExistence type="predicted"/>